<dbReference type="InterPro" id="IPR021529">
    <property type="entry name" value="DUF2798"/>
</dbReference>
<evidence type="ECO:0008006" key="4">
    <source>
        <dbReference type="Google" id="ProtNLM"/>
    </source>
</evidence>
<geneLocation type="plasmid" evidence="2 3">
    <name>PPGU16_p2</name>
</geneLocation>
<reference evidence="2 3" key="1">
    <citation type="journal article" date="2020" name="Genes (Basel)">
        <title>Genomic Comparison of Insect Gut Symbionts from Divergent Burkholderia Subclades.</title>
        <authorList>
            <person name="Takeshita K."/>
            <person name="Kikuchi Y."/>
        </authorList>
    </citation>
    <scope>NUCLEOTIDE SEQUENCE [LARGE SCALE GENOMIC DNA]</scope>
    <source>
        <strain evidence="2 3">PGU16</strain>
        <plasmid evidence="2 3">PPGU16_p2</plasmid>
    </source>
</reference>
<accession>A0A7I8C1S5</accession>
<keyword evidence="2" id="KW-0614">Plasmid</keyword>
<evidence type="ECO:0000313" key="3">
    <source>
        <dbReference type="Proteomes" id="UP000510888"/>
    </source>
</evidence>
<name>A0A7I8C1S5_9BURK</name>
<evidence type="ECO:0000256" key="1">
    <source>
        <dbReference type="SAM" id="Phobius"/>
    </source>
</evidence>
<dbReference type="Pfam" id="PF11391">
    <property type="entry name" value="DUF2798"/>
    <property type="match status" value="1"/>
</dbReference>
<keyword evidence="1" id="KW-0472">Membrane</keyword>
<keyword evidence="1" id="KW-0812">Transmembrane</keyword>
<evidence type="ECO:0000313" key="2">
    <source>
        <dbReference type="EMBL" id="BCF95036.1"/>
    </source>
</evidence>
<protein>
    <recommendedName>
        <fullName evidence="4">DUF2798 domain-containing protein</fullName>
    </recommendedName>
</protein>
<sequence length="75" mass="8365">MRWKIPGEYGHYVYGTIQSDITCAVGSGIASIQFYEGRALVSQWLGAYLVSWGAMLPVVVFAAPLIRWLTNRITN</sequence>
<dbReference type="RefSeq" id="WP_180727252.1">
    <property type="nucleotide sequence ID" value="NZ_AP023177.1"/>
</dbReference>
<keyword evidence="1" id="KW-1133">Transmembrane helix</keyword>
<keyword evidence="3" id="KW-1185">Reference proteome</keyword>
<dbReference type="Proteomes" id="UP000510888">
    <property type="component" value="Plasmid PPGU16_p2"/>
</dbReference>
<feature type="transmembrane region" description="Helical" evidence="1">
    <location>
        <begin position="12"/>
        <end position="35"/>
    </location>
</feature>
<organism evidence="2 3">
    <name type="scientific">Paraburkholderia largidicola</name>
    <dbReference type="NCBI Taxonomy" id="3014751"/>
    <lineage>
        <taxon>Bacteria</taxon>
        <taxon>Pseudomonadati</taxon>
        <taxon>Pseudomonadota</taxon>
        <taxon>Betaproteobacteria</taxon>
        <taxon>Burkholderiales</taxon>
        <taxon>Burkholderiaceae</taxon>
        <taxon>Paraburkholderia</taxon>
    </lineage>
</organism>
<dbReference type="AlphaFoldDB" id="A0A7I8C1S5"/>
<feature type="transmembrane region" description="Helical" evidence="1">
    <location>
        <begin position="47"/>
        <end position="69"/>
    </location>
</feature>
<dbReference type="EMBL" id="AP023177">
    <property type="protein sequence ID" value="BCF95036.1"/>
    <property type="molecule type" value="Genomic_DNA"/>
</dbReference>
<proteinExistence type="predicted"/>
<dbReference type="KEGG" id="plad:PPGU16_81030"/>
<gene>
    <name evidence="2" type="ORF">PPGU16_81030</name>
</gene>